<comment type="caution">
    <text evidence="1">The sequence shown here is derived from an EMBL/GenBank/DDBJ whole genome shotgun (WGS) entry which is preliminary data.</text>
</comment>
<protein>
    <submittedName>
        <fullName evidence="1">Uncharacterized protein</fullName>
    </submittedName>
</protein>
<sequence>MLNLNNSIGAILTGAFVMAYLFGIVTVQTYQYYRKYPGDSLGLKILVASVWSLLLGHSIAVATGVFAISVMKFGQLSAETLATFPFPVGLPSSIMFSTFLAPIVQSSSIQGYFAYRIRVISKHTYIPALFWLDSLPHMLTEYAWLIEGVVVLEAVCDTLIALTMSYYLKRERSSALARTAQILSCLIKYTIETGALTSLTGLTVVICYMTLTNLVWFGVYLLLEEVYANALVSQFQHHLPRLEPHHSKDAADPVISDYATDGISPTPSVSPVQGIVIAVCQTKQVARDAHGAWRGDMHSAESSV</sequence>
<gene>
    <name evidence="1" type="ORF">BJ138DRAFT_1116941</name>
</gene>
<accession>A0ACB8A1M6</accession>
<name>A0ACB8A1M6_9AGAM</name>
<proteinExistence type="predicted"/>
<keyword evidence="2" id="KW-1185">Reference proteome</keyword>
<organism evidence="1 2">
    <name type="scientific">Hygrophoropsis aurantiaca</name>
    <dbReference type="NCBI Taxonomy" id="72124"/>
    <lineage>
        <taxon>Eukaryota</taxon>
        <taxon>Fungi</taxon>
        <taxon>Dikarya</taxon>
        <taxon>Basidiomycota</taxon>
        <taxon>Agaricomycotina</taxon>
        <taxon>Agaricomycetes</taxon>
        <taxon>Agaricomycetidae</taxon>
        <taxon>Boletales</taxon>
        <taxon>Coniophorineae</taxon>
        <taxon>Hygrophoropsidaceae</taxon>
        <taxon>Hygrophoropsis</taxon>
    </lineage>
</organism>
<evidence type="ECO:0000313" key="2">
    <source>
        <dbReference type="Proteomes" id="UP000790377"/>
    </source>
</evidence>
<dbReference type="EMBL" id="MU267934">
    <property type="protein sequence ID" value="KAH7907141.1"/>
    <property type="molecule type" value="Genomic_DNA"/>
</dbReference>
<dbReference type="Proteomes" id="UP000790377">
    <property type="component" value="Unassembled WGS sequence"/>
</dbReference>
<reference evidence="1" key="1">
    <citation type="journal article" date="2021" name="New Phytol.">
        <title>Evolutionary innovations through gain and loss of genes in the ectomycorrhizal Boletales.</title>
        <authorList>
            <person name="Wu G."/>
            <person name="Miyauchi S."/>
            <person name="Morin E."/>
            <person name="Kuo A."/>
            <person name="Drula E."/>
            <person name="Varga T."/>
            <person name="Kohler A."/>
            <person name="Feng B."/>
            <person name="Cao Y."/>
            <person name="Lipzen A."/>
            <person name="Daum C."/>
            <person name="Hundley H."/>
            <person name="Pangilinan J."/>
            <person name="Johnson J."/>
            <person name="Barry K."/>
            <person name="LaButti K."/>
            <person name="Ng V."/>
            <person name="Ahrendt S."/>
            <person name="Min B."/>
            <person name="Choi I.G."/>
            <person name="Park H."/>
            <person name="Plett J.M."/>
            <person name="Magnuson J."/>
            <person name="Spatafora J.W."/>
            <person name="Nagy L.G."/>
            <person name="Henrissat B."/>
            <person name="Grigoriev I.V."/>
            <person name="Yang Z.L."/>
            <person name="Xu J."/>
            <person name="Martin F.M."/>
        </authorList>
    </citation>
    <scope>NUCLEOTIDE SEQUENCE</scope>
    <source>
        <strain evidence="1">ATCC 28755</strain>
    </source>
</reference>
<evidence type="ECO:0000313" key="1">
    <source>
        <dbReference type="EMBL" id="KAH7907141.1"/>
    </source>
</evidence>